<reference evidence="2 3" key="1">
    <citation type="journal article" date="2015" name="Proc. Natl. Acad. Sci. U.S.A.">
        <title>Cultivation of a human-associated TM7 phylotype reveals a reduced genome and epibiotic parasitic lifestyle.</title>
        <authorList>
            <person name="He X."/>
            <person name="McLean J.S."/>
            <person name="Edlund A."/>
            <person name="Yooseph S."/>
            <person name="Hall A.P."/>
            <person name="Liu S.Y."/>
            <person name="Dorrestein P.C."/>
            <person name="Esquenazi E."/>
            <person name="Hunter R.C."/>
            <person name="Cheng G."/>
            <person name="Nelson K.E."/>
            <person name="Lux R."/>
            <person name="Shi W."/>
        </authorList>
    </citation>
    <scope>NUCLEOTIDE SEQUENCE [LARGE SCALE GENOMIC DNA]</scope>
    <source>
        <strain evidence="2 3">TM7x</strain>
    </source>
</reference>
<evidence type="ECO:0000313" key="2">
    <source>
        <dbReference type="EMBL" id="AJA06437.1"/>
    </source>
</evidence>
<dbReference type="AlphaFoldDB" id="A0A6S4GU38"/>
<proteinExistence type="predicted"/>
<dbReference type="KEGG" id="sox:TM7x_01675"/>
<evidence type="ECO:0000313" key="3">
    <source>
        <dbReference type="Proteomes" id="UP000030902"/>
    </source>
</evidence>
<dbReference type="EMBL" id="CP007496">
    <property type="protein sequence ID" value="AJA06437.1"/>
    <property type="molecule type" value="Genomic_DNA"/>
</dbReference>
<dbReference type="CDD" id="cd07344">
    <property type="entry name" value="M48_yhfN_like"/>
    <property type="match status" value="1"/>
</dbReference>
<dbReference type="PANTHER" id="PTHR30399">
    <property type="entry name" value="UNCHARACTERIZED PROTEIN YGJP"/>
    <property type="match status" value="1"/>
</dbReference>
<dbReference type="Gene3D" id="3.30.2010.10">
    <property type="entry name" value="Metalloproteases ('zincins'), catalytic domain"/>
    <property type="match status" value="1"/>
</dbReference>
<sequence>MPTITDAEFGEIVVKRQSLAKSVSLKIAPDGRLRVTMPVYAPVVAAKMLIKTSRKQIRELVSKHQATFSYTENQQIGKSHHLLIQSTTKSSNVKIIGTQILAEINESESIKSAPVQQIIRDKILIALRKEAKGHLPRRLSFLAEKHGFSFSRCKITHASSRWGSCSSSGTISLNIGMMNLPFELIDYIIIHELCHTRYMNHSTAFWSEVAKFDPQYKTHRNELKKYSPHV</sequence>
<evidence type="ECO:0000259" key="1">
    <source>
        <dbReference type="Pfam" id="PF01863"/>
    </source>
</evidence>
<organism evidence="2 3">
    <name type="scientific">Candidatus Nanosynbacter lyticus</name>
    <dbReference type="NCBI Taxonomy" id="2093824"/>
    <lineage>
        <taxon>Bacteria</taxon>
        <taxon>Candidatus Saccharimonadota</taxon>
        <taxon>Candidatus Saccharimonadia</taxon>
        <taxon>Candidatus Nanosynbacterales</taxon>
        <taxon>Candidatus Nanosynbacteraceae</taxon>
        <taxon>Candidatus Nanosynbacter</taxon>
    </lineage>
</organism>
<accession>A0A6S4GU38</accession>
<dbReference type="Pfam" id="PF01863">
    <property type="entry name" value="YgjP-like"/>
    <property type="match status" value="1"/>
</dbReference>
<dbReference type="InterPro" id="IPR053136">
    <property type="entry name" value="UTP_pyrophosphatase-like"/>
</dbReference>
<dbReference type="Proteomes" id="UP000030902">
    <property type="component" value="Chromosome"/>
</dbReference>
<dbReference type="PANTHER" id="PTHR30399:SF1">
    <property type="entry name" value="UTP PYROPHOSPHATASE"/>
    <property type="match status" value="1"/>
</dbReference>
<protein>
    <recommendedName>
        <fullName evidence="1">YgjP-like metallopeptidase domain-containing protein</fullName>
    </recommendedName>
</protein>
<gene>
    <name evidence="2" type="ORF">TM7x_01675</name>
</gene>
<feature type="domain" description="YgjP-like metallopeptidase" evidence="1">
    <location>
        <begin position="21"/>
        <end position="225"/>
    </location>
</feature>
<name>A0A6S4GU38_9BACT</name>
<dbReference type="InterPro" id="IPR002725">
    <property type="entry name" value="YgjP-like_metallopeptidase"/>
</dbReference>
<dbReference type="RefSeq" id="WP_052198813.1">
    <property type="nucleotide sequence ID" value="NZ_CP007496.1"/>
</dbReference>
<keyword evidence="3" id="KW-1185">Reference proteome</keyword>